<organism evidence="1 3">
    <name type="scientific">Deinococcus soli</name>
    <name type="common">ex Cha et al. 2016</name>
    <dbReference type="NCBI Taxonomy" id="1309411"/>
    <lineage>
        <taxon>Bacteria</taxon>
        <taxon>Thermotogati</taxon>
        <taxon>Deinococcota</taxon>
        <taxon>Deinococci</taxon>
        <taxon>Deinococcales</taxon>
        <taxon>Deinococcaceae</taxon>
        <taxon>Deinococcus</taxon>
    </lineage>
</organism>
<reference evidence="1 3" key="1">
    <citation type="submission" date="2015-01" db="EMBL/GenBank/DDBJ databases">
        <title>Deinococcus soli/N5/whole genome sequencing.</title>
        <authorList>
            <person name="Kim M.K."/>
            <person name="Srinivasan S."/>
            <person name="Lee J.-J."/>
        </authorList>
    </citation>
    <scope>NUCLEOTIDE SEQUENCE [LARGE SCALE GENOMIC DNA]</scope>
    <source>
        <strain evidence="1 3">N5</strain>
    </source>
</reference>
<dbReference type="EMBL" id="CP011389">
    <property type="protein sequence ID" value="AKH16261.1"/>
    <property type="molecule type" value="Genomic_DNA"/>
</dbReference>
<evidence type="ECO:0000313" key="1">
    <source>
        <dbReference type="EMBL" id="AKH16261.1"/>
    </source>
</evidence>
<proteinExistence type="predicted"/>
<keyword evidence="3" id="KW-1185">Reference proteome</keyword>
<name>A0A0F7JJI8_9DEIO</name>
<evidence type="ECO:0000313" key="2">
    <source>
        <dbReference type="EMBL" id="MDR6216679.1"/>
    </source>
</evidence>
<evidence type="ECO:0000313" key="3">
    <source>
        <dbReference type="Proteomes" id="UP000034024"/>
    </source>
</evidence>
<dbReference type="AlphaFoldDB" id="A0A0F7JJI8"/>
<protein>
    <submittedName>
        <fullName evidence="1">Uncharacterized protein</fullName>
    </submittedName>
</protein>
<reference evidence="2" key="2">
    <citation type="submission" date="2023-07" db="EMBL/GenBank/DDBJ databases">
        <title>Sorghum-associated microbial communities from plants grown in Nebraska, USA.</title>
        <authorList>
            <person name="Schachtman D."/>
        </authorList>
    </citation>
    <scope>NUCLEOTIDE SEQUENCE</scope>
    <source>
        <strain evidence="2">BE330</strain>
    </source>
</reference>
<dbReference type="KEGG" id="dch:SY84_03440"/>
<dbReference type="Proteomes" id="UP001185331">
    <property type="component" value="Unassembled WGS sequence"/>
</dbReference>
<accession>A0A0F7JJI8</accession>
<dbReference type="RefSeq" id="WP_046842836.1">
    <property type="nucleotide sequence ID" value="NZ_JAVDQJ010000002.1"/>
</dbReference>
<gene>
    <name evidence="2" type="ORF">J2Y00_000228</name>
    <name evidence="1" type="ORF">SY84_03440</name>
</gene>
<dbReference type="Proteomes" id="UP000034024">
    <property type="component" value="Chromosome"/>
</dbReference>
<sequence length="283" mass="30894">MSDPTLPASLPKLMHPVAVPLDAAVYSAISTDHYPWTDVTADLAARQSQGFTGVFDAWQGNRWARFLLSQGALLGGYTHAGQPVSWTTVMQGLPRARVSLTELSARLVDLLWTTRDVEGRAAPAAWPHAQAELERSQYHGLVVSGAACSYWLSGRVLTGSLPDTGAGAWLFTPNSEANRAGLISFWQDLLAVTNRAQPLDTAWQEVTMRLADDHPCLDPFAQDVRLHQGQLSIEDEVPVDEFLPALSAALRGVLARLGLRLVDLPITNLRDRPEWAASGLEQR</sequence>
<dbReference type="EMBL" id="JAVDQK010000001">
    <property type="protein sequence ID" value="MDR6216679.1"/>
    <property type="molecule type" value="Genomic_DNA"/>
</dbReference>
<dbReference type="PATRIC" id="fig|1309411.5.peg.714"/>